<evidence type="ECO:0008006" key="3">
    <source>
        <dbReference type="Google" id="ProtNLM"/>
    </source>
</evidence>
<protein>
    <recommendedName>
        <fullName evidence="3">Methionine synthase</fullName>
    </recommendedName>
</protein>
<name>A0A418Q6A7_9CORY</name>
<evidence type="ECO:0000313" key="2">
    <source>
        <dbReference type="Proteomes" id="UP000285278"/>
    </source>
</evidence>
<reference evidence="1 2" key="1">
    <citation type="submission" date="2018-09" db="EMBL/GenBank/DDBJ databases">
        <title>Optimization and identification of Corynebacterium falsenii FN1-14 from fish paste.</title>
        <authorList>
            <person name="Daroonpunt R."/>
            <person name="Tanasupawat S."/>
        </authorList>
    </citation>
    <scope>NUCLEOTIDE SEQUENCE [LARGE SCALE GENOMIC DNA]</scope>
    <source>
        <strain evidence="1 2">FN1-14</strain>
    </source>
</reference>
<dbReference type="AlphaFoldDB" id="A0A418Q6A7"/>
<dbReference type="Proteomes" id="UP000285278">
    <property type="component" value="Unassembled WGS sequence"/>
</dbReference>
<gene>
    <name evidence="1" type="ORF">D3M95_07330</name>
</gene>
<dbReference type="OrthoDB" id="5242426at2"/>
<sequence>MRLGWWENTVTNHADVRSAFASALTRSVDVDEDIGAPPNVSMVRLHGGVGREKLATTLAMAQVPVRANARGWELTAHPSLESRRTAGWLREVSDAAEEMLPGRVDRLMVHVDGPWSVGASVEYRGHAVIEDRPAFRDMALHLGEGVREFARLGERIGADVVLAVHEPRVVEVLRGLEGATEFDPVRAVDREIVAGVWQRFLDQVGVGADAGVTAAVLDCEGFVPEEVADVLPGIGAGGGGFARVVVPSAQLDSAAGKDLIGGLLGQLIPQGRGIGWADSRAGGGGAGAGGGTGGADVTQEAEDIAKAVLRQWSQWTLPADALPGAVDVVVPEATRTISEASMAAARARLVASLLWKN</sequence>
<accession>A0A418Q6A7</accession>
<comment type="caution">
    <text evidence="1">The sequence shown here is derived from an EMBL/GenBank/DDBJ whole genome shotgun (WGS) entry which is preliminary data.</text>
</comment>
<proteinExistence type="predicted"/>
<organism evidence="1 2">
    <name type="scientific">Corynebacterium falsenii</name>
    <dbReference type="NCBI Taxonomy" id="108486"/>
    <lineage>
        <taxon>Bacteria</taxon>
        <taxon>Bacillati</taxon>
        <taxon>Actinomycetota</taxon>
        <taxon>Actinomycetes</taxon>
        <taxon>Mycobacteriales</taxon>
        <taxon>Corynebacteriaceae</taxon>
        <taxon>Corynebacterium</taxon>
    </lineage>
</organism>
<keyword evidence="2" id="KW-1185">Reference proteome</keyword>
<dbReference type="EMBL" id="QXJK01000007">
    <property type="protein sequence ID" value="RIX34367.1"/>
    <property type="molecule type" value="Genomic_DNA"/>
</dbReference>
<evidence type="ECO:0000313" key="1">
    <source>
        <dbReference type="EMBL" id="RIX34367.1"/>
    </source>
</evidence>
<dbReference type="STRING" id="1451189.CFAL_07295"/>